<keyword evidence="7" id="KW-0539">Nucleus</keyword>
<feature type="domain" description="C2H2-type" evidence="10">
    <location>
        <begin position="257"/>
        <end position="285"/>
    </location>
</feature>
<dbReference type="InterPro" id="IPR013087">
    <property type="entry name" value="Znf_C2H2_type"/>
</dbReference>
<keyword evidence="5" id="KW-0862">Zinc</keyword>
<evidence type="ECO:0000313" key="12">
    <source>
        <dbReference type="Proteomes" id="UP001359485"/>
    </source>
</evidence>
<feature type="compositionally biased region" description="Basic and acidic residues" evidence="9">
    <location>
        <begin position="562"/>
        <end position="576"/>
    </location>
</feature>
<keyword evidence="4 8" id="KW-0863">Zinc-finger</keyword>
<feature type="compositionally biased region" description="Polar residues" evidence="9">
    <location>
        <begin position="602"/>
        <end position="611"/>
    </location>
</feature>
<dbReference type="InterPro" id="IPR022755">
    <property type="entry name" value="Znf_C2H2_jaz"/>
</dbReference>
<feature type="compositionally biased region" description="Polar residues" evidence="9">
    <location>
        <begin position="335"/>
        <end position="345"/>
    </location>
</feature>
<feature type="compositionally biased region" description="Polar residues" evidence="9">
    <location>
        <begin position="427"/>
        <end position="437"/>
    </location>
</feature>
<organism evidence="11 12">
    <name type="scientific">Polyplax serrata</name>
    <name type="common">Common mouse louse</name>
    <dbReference type="NCBI Taxonomy" id="468196"/>
    <lineage>
        <taxon>Eukaryota</taxon>
        <taxon>Metazoa</taxon>
        <taxon>Ecdysozoa</taxon>
        <taxon>Arthropoda</taxon>
        <taxon>Hexapoda</taxon>
        <taxon>Insecta</taxon>
        <taxon>Pterygota</taxon>
        <taxon>Neoptera</taxon>
        <taxon>Paraneoptera</taxon>
        <taxon>Psocodea</taxon>
        <taxon>Troctomorpha</taxon>
        <taxon>Phthiraptera</taxon>
        <taxon>Anoplura</taxon>
        <taxon>Polyplacidae</taxon>
        <taxon>Polyplax</taxon>
    </lineage>
</organism>
<dbReference type="InterPro" id="IPR036236">
    <property type="entry name" value="Znf_C2H2_sf"/>
</dbReference>
<protein>
    <recommendedName>
        <fullName evidence="10">C2H2-type domain-containing protein</fullName>
    </recommendedName>
</protein>
<keyword evidence="2" id="KW-0479">Metal-binding</keyword>
<dbReference type="SUPFAM" id="SSF57667">
    <property type="entry name" value="beta-beta-alpha zinc fingers"/>
    <property type="match status" value="4"/>
</dbReference>
<feature type="compositionally biased region" description="Low complexity" evidence="9">
    <location>
        <begin position="113"/>
        <end position="123"/>
    </location>
</feature>
<reference evidence="11 12" key="1">
    <citation type="submission" date="2023-09" db="EMBL/GenBank/DDBJ databases">
        <title>Genomes of two closely related lineages of the louse Polyplax serrata with different host specificities.</title>
        <authorList>
            <person name="Martinu J."/>
            <person name="Tarabai H."/>
            <person name="Stefka J."/>
            <person name="Hypsa V."/>
        </authorList>
    </citation>
    <scope>NUCLEOTIDE SEQUENCE [LARGE SCALE GENOMIC DNA]</scope>
    <source>
        <strain evidence="11">98ZLc_SE</strain>
    </source>
</reference>
<dbReference type="PROSITE" id="PS00028">
    <property type="entry name" value="ZINC_FINGER_C2H2_1"/>
    <property type="match status" value="7"/>
</dbReference>
<evidence type="ECO:0000256" key="2">
    <source>
        <dbReference type="ARBA" id="ARBA00022723"/>
    </source>
</evidence>
<feature type="domain" description="C2H2-type" evidence="10">
    <location>
        <begin position="999"/>
        <end position="1026"/>
    </location>
</feature>
<name>A0ABR1B6A5_POLSC</name>
<evidence type="ECO:0000256" key="6">
    <source>
        <dbReference type="ARBA" id="ARBA00023125"/>
    </source>
</evidence>
<evidence type="ECO:0000256" key="1">
    <source>
        <dbReference type="ARBA" id="ARBA00004123"/>
    </source>
</evidence>
<feature type="compositionally biased region" description="Polar residues" evidence="9">
    <location>
        <begin position="388"/>
        <end position="404"/>
    </location>
</feature>
<feature type="compositionally biased region" description="Low complexity" evidence="9">
    <location>
        <begin position="210"/>
        <end position="224"/>
    </location>
</feature>
<feature type="region of interest" description="Disordered" evidence="9">
    <location>
        <begin position="488"/>
        <end position="680"/>
    </location>
</feature>
<dbReference type="Pfam" id="PF12171">
    <property type="entry name" value="zf-C2H2_jaz"/>
    <property type="match status" value="1"/>
</dbReference>
<feature type="domain" description="C2H2-type" evidence="10">
    <location>
        <begin position="971"/>
        <end position="998"/>
    </location>
</feature>
<feature type="domain" description="C2H2-type" evidence="10">
    <location>
        <begin position="942"/>
        <end position="970"/>
    </location>
</feature>
<keyword evidence="3" id="KW-0677">Repeat</keyword>
<feature type="compositionally biased region" description="Polar residues" evidence="9">
    <location>
        <begin position="361"/>
        <end position="372"/>
    </location>
</feature>
<dbReference type="PROSITE" id="PS50157">
    <property type="entry name" value="ZINC_FINGER_C2H2_2"/>
    <property type="match status" value="7"/>
</dbReference>
<feature type="compositionally biased region" description="Low complexity" evidence="9">
    <location>
        <begin position="131"/>
        <end position="150"/>
    </location>
</feature>
<sequence length="1075" mass="118666">MALQESNDNSRTGHHCRDCGLFFESSKSLDVHLQYHKENLLTKWANQANAAIDSTRTDSDNNNVKSRREFQNLVAAPADSTDMKPVLPTGPGRPSSNSGYPPASSPFTHPHTPASYSSAPSPYQNDIQRFSPSNNPGPSPSSTSFGYSNGTAEPAYQLPFNNYPGNMRSPRSQSSGDPSQQFFSETPQESPYMMGANNDFPGGGPPPTGAPTTGQRSNSPSSSSAFRFGMFNKNCYPLDKNGVSSSSPNSFRPQSPFQCEKCGFICESSSTLADHVKTVHAPSPMVYNHGSNVFQPSDTFFRPEVVKPEVIQDSPDILDLDSQQKVFRSPEEESGSVTPVSNPHSVSAMLTPWPGNHVKPQYSQTQPYLVTSTNPPPPQTYQPQNGPVPNSGNYQPRNFPSDTFPQQSNVPNQSINNNQIPNSASPKLTNPTTNSLPHSGISAAKGDSWKSNEARRPKTYNCSACNKWFTSSGHLKRHYNTTLHKNAVKQSGQPDPATLPISSHHHPNRDPNYIHSSKTPAGMANPPPNLSAVTKAKKAKSISPQGDANTPSPALSNANEGDSSRSNDNIYDRMYDRNGTMPNGTYERPVQHGFGNAGFDMMQSSQTSAFERTTPGGGPGSAFDQRTTPQGFDQRSTPQGFERPQAFDGRTAEYDGRGQPNGYGIQDLNRPGSNSDLPASQNYEYYRYDRLPLHNQQNSTNQVAAQSPNFQAGPSVSPSGGLPICPPLHPSLRTPNHMNTFMGENILMVPASDLPSQPQDHLIIPQYINSPIIIGNSESLQNAPLPSFSNFQTSIFQQNFQSGSPYEKGFYTSPGNSSQVYTSFVKGDLPDDQEKMVYIPEYLDEGPIKSDMEKECFLPYVKQRHLELLNIKMELDNMSEGPESPMQPTSPVEFPTSTNLELAEPVKLRVKKTKKQKRKSEESSNVVTSTGSPQPVVKKAVIKCEECDKYFNRICYLTQHNKSFHSGEKPFKCDHCGKRFHSEVRARDHSKKHGGEKPYKCEMCPKSFNHKTDLRRHLCLHSGEKPYACEHCGKGFIRKDHMLKHVETHRNGKRKFMNKVVDDLLEAKTKLAETG</sequence>
<feature type="compositionally biased region" description="Basic and acidic residues" evidence="9">
    <location>
        <begin position="447"/>
        <end position="456"/>
    </location>
</feature>
<gene>
    <name evidence="11" type="ORF">RUM44_000193</name>
</gene>
<feature type="region of interest" description="Disordered" evidence="9">
    <location>
        <begin position="73"/>
        <end position="224"/>
    </location>
</feature>
<feature type="compositionally biased region" description="Low complexity" evidence="9">
    <location>
        <begin position="405"/>
        <end position="426"/>
    </location>
</feature>
<feature type="domain" description="C2H2-type" evidence="10">
    <location>
        <begin position="14"/>
        <end position="36"/>
    </location>
</feature>
<comment type="subcellular location">
    <subcellularLocation>
        <location evidence="1">Nucleus</location>
    </subcellularLocation>
</comment>
<evidence type="ECO:0000256" key="7">
    <source>
        <dbReference type="ARBA" id="ARBA00023242"/>
    </source>
</evidence>
<dbReference type="EMBL" id="JAWJWF010000003">
    <property type="protein sequence ID" value="KAK6634946.1"/>
    <property type="molecule type" value="Genomic_DNA"/>
</dbReference>
<feature type="region of interest" description="Disordered" evidence="9">
    <location>
        <begin position="326"/>
        <end position="456"/>
    </location>
</feature>
<feature type="compositionally biased region" description="Polar residues" evidence="9">
    <location>
        <begin position="159"/>
        <end position="189"/>
    </location>
</feature>
<feature type="compositionally biased region" description="Polar residues" evidence="9">
    <location>
        <begin position="542"/>
        <end position="561"/>
    </location>
</feature>
<evidence type="ECO:0000256" key="3">
    <source>
        <dbReference type="ARBA" id="ARBA00022737"/>
    </source>
</evidence>
<evidence type="ECO:0000256" key="5">
    <source>
        <dbReference type="ARBA" id="ARBA00022833"/>
    </source>
</evidence>
<feature type="compositionally biased region" description="Polar residues" evidence="9">
    <location>
        <begin position="624"/>
        <end position="639"/>
    </location>
</feature>
<evidence type="ECO:0000256" key="9">
    <source>
        <dbReference type="SAM" id="MobiDB-lite"/>
    </source>
</evidence>
<feature type="domain" description="C2H2-type" evidence="10">
    <location>
        <begin position="1027"/>
        <end position="1054"/>
    </location>
</feature>
<dbReference type="InterPro" id="IPR050589">
    <property type="entry name" value="Ikaros_C2H2-ZF"/>
</dbReference>
<evidence type="ECO:0000313" key="11">
    <source>
        <dbReference type="EMBL" id="KAK6634946.1"/>
    </source>
</evidence>
<keyword evidence="6" id="KW-0238">DNA-binding</keyword>
<evidence type="ECO:0000259" key="10">
    <source>
        <dbReference type="PROSITE" id="PS50157"/>
    </source>
</evidence>
<feature type="domain" description="C2H2-type" evidence="10">
    <location>
        <begin position="460"/>
        <end position="489"/>
    </location>
</feature>
<comment type="caution">
    <text evidence="11">The sequence shown here is derived from an EMBL/GenBank/DDBJ whole genome shotgun (WGS) entry which is preliminary data.</text>
</comment>
<feature type="region of interest" description="Disordered" evidence="9">
    <location>
        <begin position="910"/>
        <end position="932"/>
    </location>
</feature>
<accession>A0ABR1B6A5</accession>
<dbReference type="Proteomes" id="UP001359485">
    <property type="component" value="Unassembled WGS sequence"/>
</dbReference>
<feature type="compositionally biased region" description="Polar residues" evidence="9">
    <location>
        <begin position="671"/>
        <end position="680"/>
    </location>
</feature>
<dbReference type="PANTHER" id="PTHR24404:SF114">
    <property type="entry name" value="KLUMPFUSS, ISOFORM B-RELATED"/>
    <property type="match status" value="1"/>
</dbReference>
<feature type="compositionally biased region" description="Polar residues" evidence="9">
    <location>
        <begin position="923"/>
        <end position="932"/>
    </location>
</feature>
<dbReference type="Pfam" id="PF00096">
    <property type="entry name" value="zf-C2H2"/>
    <property type="match status" value="2"/>
</dbReference>
<proteinExistence type="predicted"/>
<evidence type="ECO:0000256" key="4">
    <source>
        <dbReference type="ARBA" id="ARBA00022771"/>
    </source>
</evidence>
<dbReference type="Gene3D" id="3.30.160.60">
    <property type="entry name" value="Classic Zinc Finger"/>
    <property type="match status" value="5"/>
</dbReference>
<dbReference type="SMART" id="SM00355">
    <property type="entry name" value="ZnF_C2H2"/>
    <property type="match status" value="7"/>
</dbReference>
<keyword evidence="12" id="KW-1185">Reference proteome</keyword>
<evidence type="ECO:0000256" key="8">
    <source>
        <dbReference type="PROSITE-ProRule" id="PRU00042"/>
    </source>
</evidence>
<dbReference type="PANTHER" id="PTHR24404">
    <property type="entry name" value="ZINC FINGER PROTEIN"/>
    <property type="match status" value="1"/>
</dbReference>